<proteinExistence type="predicted"/>
<accession>A0A151MGV0</accession>
<dbReference type="Proteomes" id="UP000050525">
    <property type="component" value="Unassembled WGS sequence"/>
</dbReference>
<protein>
    <submittedName>
        <fullName evidence="1">Uncharacterized protein</fullName>
    </submittedName>
</protein>
<evidence type="ECO:0000313" key="1">
    <source>
        <dbReference type="EMBL" id="KYO23738.1"/>
    </source>
</evidence>
<gene>
    <name evidence="1" type="ORF">Y1Q_0002355</name>
</gene>
<sequence length="79" mass="8832">MSSFQFDRFCTGDSWSSAQLQSTVRSFPSYNKNINRIPLPLLSVPQPMVPTRRASLGTIGIINNSFANVGFLTFKWTTS</sequence>
<reference evidence="1 2" key="1">
    <citation type="journal article" date="2012" name="Genome Biol.">
        <title>Sequencing three crocodilian genomes to illuminate the evolution of archosaurs and amniotes.</title>
        <authorList>
            <person name="St John J.A."/>
            <person name="Braun E.L."/>
            <person name="Isberg S.R."/>
            <person name="Miles L.G."/>
            <person name="Chong A.Y."/>
            <person name="Gongora J."/>
            <person name="Dalzell P."/>
            <person name="Moran C."/>
            <person name="Bed'hom B."/>
            <person name="Abzhanov A."/>
            <person name="Burgess S.C."/>
            <person name="Cooksey A.M."/>
            <person name="Castoe T.A."/>
            <person name="Crawford N.G."/>
            <person name="Densmore L.D."/>
            <person name="Drew J.C."/>
            <person name="Edwards S.V."/>
            <person name="Faircloth B.C."/>
            <person name="Fujita M.K."/>
            <person name="Greenwold M.J."/>
            <person name="Hoffmann F.G."/>
            <person name="Howard J.M."/>
            <person name="Iguchi T."/>
            <person name="Janes D.E."/>
            <person name="Khan S.Y."/>
            <person name="Kohno S."/>
            <person name="de Koning A.J."/>
            <person name="Lance S.L."/>
            <person name="McCarthy F.M."/>
            <person name="McCormack J.E."/>
            <person name="Merchant M.E."/>
            <person name="Peterson D.G."/>
            <person name="Pollock D.D."/>
            <person name="Pourmand N."/>
            <person name="Raney B.J."/>
            <person name="Roessler K.A."/>
            <person name="Sanford J.R."/>
            <person name="Sawyer R.H."/>
            <person name="Schmidt C.J."/>
            <person name="Triplett E.W."/>
            <person name="Tuberville T.D."/>
            <person name="Venegas-Anaya M."/>
            <person name="Howard J.T."/>
            <person name="Jarvis E.D."/>
            <person name="Guillette L.J.Jr."/>
            <person name="Glenn T.C."/>
            <person name="Green R.E."/>
            <person name="Ray D.A."/>
        </authorList>
    </citation>
    <scope>NUCLEOTIDE SEQUENCE [LARGE SCALE GENOMIC DNA]</scope>
    <source>
        <strain evidence="1">KSC_2009_1</strain>
    </source>
</reference>
<name>A0A151MGV0_ALLMI</name>
<organism evidence="1 2">
    <name type="scientific">Alligator mississippiensis</name>
    <name type="common">American alligator</name>
    <dbReference type="NCBI Taxonomy" id="8496"/>
    <lineage>
        <taxon>Eukaryota</taxon>
        <taxon>Metazoa</taxon>
        <taxon>Chordata</taxon>
        <taxon>Craniata</taxon>
        <taxon>Vertebrata</taxon>
        <taxon>Euteleostomi</taxon>
        <taxon>Archelosauria</taxon>
        <taxon>Archosauria</taxon>
        <taxon>Crocodylia</taxon>
        <taxon>Alligatoridae</taxon>
        <taxon>Alligatorinae</taxon>
        <taxon>Alligator</taxon>
    </lineage>
</organism>
<comment type="caution">
    <text evidence="1">The sequence shown here is derived from an EMBL/GenBank/DDBJ whole genome shotgun (WGS) entry which is preliminary data.</text>
</comment>
<keyword evidence="2" id="KW-1185">Reference proteome</keyword>
<dbReference type="EMBL" id="AKHW03006178">
    <property type="protein sequence ID" value="KYO23738.1"/>
    <property type="molecule type" value="Genomic_DNA"/>
</dbReference>
<evidence type="ECO:0000313" key="2">
    <source>
        <dbReference type="Proteomes" id="UP000050525"/>
    </source>
</evidence>
<dbReference type="AlphaFoldDB" id="A0A151MGV0"/>